<evidence type="ECO:0000313" key="1">
    <source>
        <dbReference type="EMBL" id="JAR86456.1"/>
    </source>
</evidence>
<feature type="non-terminal residue" evidence="1">
    <location>
        <position position="1"/>
    </location>
</feature>
<dbReference type="EMBL" id="GEIB01001992">
    <property type="protein sequence ID" value="JAR86456.1"/>
    <property type="molecule type" value="Transcribed_RNA"/>
</dbReference>
<dbReference type="AlphaFoldDB" id="A0A147B6Q1"/>
<name>A0A147B6Q1_9ACAR</name>
<organism evidence="1">
    <name type="scientific">Alectorobius mimon</name>
    <dbReference type="NCBI Taxonomy" id="360319"/>
    <lineage>
        <taxon>Eukaryota</taxon>
        <taxon>Metazoa</taxon>
        <taxon>Ecdysozoa</taxon>
        <taxon>Arthropoda</taxon>
        <taxon>Chelicerata</taxon>
        <taxon>Arachnida</taxon>
        <taxon>Acari</taxon>
        <taxon>Parasitiformes</taxon>
        <taxon>Ixodida</taxon>
        <taxon>Ixodoidea</taxon>
        <taxon>Argasidae</taxon>
        <taxon>Ornithodorinae</taxon>
        <taxon>Alectorobius</taxon>
    </lineage>
</organism>
<reference evidence="1" key="1">
    <citation type="submission" date="2016-03" db="EMBL/GenBank/DDBJ databases">
        <title>Gut transcriptome analysis on engorged females of Ornithodoros mimon (Acari: Argasidae) and phylogenetic inferences of soft ticks.</title>
        <authorList>
            <person name="Landulfo G.A."/>
            <person name="Giovanni D."/>
            <person name="Carvalho E."/>
            <person name="Junqueira-de-Azevedo I."/>
            <person name="Patane J."/>
            <person name="Mendoca R."/>
            <person name="Barros-Battesti D."/>
        </authorList>
    </citation>
    <scope>NUCLEOTIDE SEQUENCE</scope>
    <source>
        <strain evidence="1">Females</strain>
        <tissue evidence="1">Gut</tissue>
    </source>
</reference>
<protein>
    <submittedName>
        <fullName evidence="1">Antigen b membrane</fullName>
    </submittedName>
</protein>
<accession>A0A147B6Q1</accession>
<feature type="non-terminal residue" evidence="1">
    <location>
        <position position="170"/>
    </location>
</feature>
<proteinExistence type="predicted"/>
<sequence>SAGVMTLDDCLKVCSSRDFQECSAVAYCGASCYATTAVDPEKSHALQPSPDCNAYIKNRTAPWRTLPLLSEAIDDIKKTVTAGDFVLSVTSPSVWMGTTNLVAVSVKDSEGQTGDIFSISTGSRRLRRRGPDVDGFLSTLGVKHKVSSPGVISLGRYPLNDCAEICRNRP</sequence>